<feature type="compositionally biased region" description="Gly residues" evidence="1">
    <location>
        <begin position="29"/>
        <end position="41"/>
    </location>
</feature>
<proteinExistence type="predicted"/>
<feature type="region of interest" description="Disordered" evidence="1">
    <location>
        <begin position="1"/>
        <end position="100"/>
    </location>
</feature>
<protein>
    <recommendedName>
        <fullName evidence="4">Alkaline phosphatase</fullName>
    </recommendedName>
</protein>
<feature type="compositionally biased region" description="Basic and acidic residues" evidence="1">
    <location>
        <begin position="42"/>
        <end position="54"/>
    </location>
</feature>
<dbReference type="EMBL" id="JBIRUI010000001">
    <property type="protein sequence ID" value="MFI1712446.1"/>
    <property type="molecule type" value="Genomic_DNA"/>
</dbReference>
<gene>
    <name evidence="2" type="ORF">ACH407_02515</name>
</gene>
<keyword evidence="3" id="KW-1185">Reference proteome</keyword>
<sequence length="100" mass="9426">MGHRRSGTPGPDIINGLGGDGSDILVGDGCSGAGRGSGGGSDRLEGGAADDRLIGDSLGSTASGGGRDHLDGGDGAPDVCDGESGTDKATASCEATPDVP</sequence>
<accession>A0ABW7TYI8</accession>
<reference evidence="2 3" key="1">
    <citation type="submission" date="2024-10" db="EMBL/GenBank/DDBJ databases">
        <title>The Natural Products Discovery Center: Release of the First 8490 Sequenced Strains for Exploring Actinobacteria Biosynthetic Diversity.</title>
        <authorList>
            <person name="Kalkreuter E."/>
            <person name="Kautsar S.A."/>
            <person name="Yang D."/>
            <person name="Bader C.D."/>
            <person name="Teijaro C.N."/>
            <person name="Fluegel L."/>
            <person name="Davis C.M."/>
            <person name="Simpson J.R."/>
            <person name="Lauterbach L."/>
            <person name="Steele A.D."/>
            <person name="Gui C."/>
            <person name="Meng S."/>
            <person name="Li G."/>
            <person name="Viehrig K."/>
            <person name="Ye F."/>
            <person name="Su P."/>
            <person name="Kiefer A.F."/>
            <person name="Nichols A."/>
            <person name="Cepeda A.J."/>
            <person name="Yan W."/>
            <person name="Fan B."/>
            <person name="Jiang Y."/>
            <person name="Adhikari A."/>
            <person name="Zheng C.-J."/>
            <person name="Schuster L."/>
            <person name="Cowan T.M."/>
            <person name="Smanski M.J."/>
            <person name="Chevrette M.G."/>
            <person name="De Carvalho L.P.S."/>
            <person name="Shen B."/>
        </authorList>
    </citation>
    <scope>NUCLEOTIDE SEQUENCE [LARGE SCALE GENOMIC DNA]</scope>
    <source>
        <strain evidence="2 3">NPDC020602</strain>
    </source>
</reference>
<dbReference type="Proteomes" id="UP001611339">
    <property type="component" value="Unassembled WGS sequence"/>
</dbReference>
<evidence type="ECO:0008006" key="4">
    <source>
        <dbReference type="Google" id="ProtNLM"/>
    </source>
</evidence>
<evidence type="ECO:0000313" key="3">
    <source>
        <dbReference type="Proteomes" id="UP001611339"/>
    </source>
</evidence>
<comment type="caution">
    <text evidence="2">The sequence shown here is derived from an EMBL/GenBank/DDBJ whole genome shotgun (WGS) entry which is preliminary data.</text>
</comment>
<dbReference type="RefSeq" id="WP_359590237.1">
    <property type="nucleotide sequence ID" value="NZ_JBEYXG010000022.1"/>
</dbReference>
<dbReference type="Gene3D" id="2.150.10.10">
    <property type="entry name" value="Serralysin-like metalloprotease, C-terminal"/>
    <property type="match status" value="1"/>
</dbReference>
<organism evidence="2 3">
    <name type="scientific">Streptomyces litmocidini</name>
    <dbReference type="NCBI Taxonomy" id="67318"/>
    <lineage>
        <taxon>Bacteria</taxon>
        <taxon>Bacillati</taxon>
        <taxon>Actinomycetota</taxon>
        <taxon>Actinomycetes</taxon>
        <taxon>Kitasatosporales</taxon>
        <taxon>Streptomycetaceae</taxon>
        <taxon>Streptomyces</taxon>
    </lineage>
</organism>
<evidence type="ECO:0000256" key="1">
    <source>
        <dbReference type="SAM" id="MobiDB-lite"/>
    </source>
</evidence>
<evidence type="ECO:0000313" key="2">
    <source>
        <dbReference type="EMBL" id="MFI1712446.1"/>
    </source>
</evidence>
<dbReference type="InterPro" id="IPR011049">
    <property type="entry name" value="Serralysin-like_metalloprot_C"/>
</dbReference>
<name>A0ABW7TYI8_9ACTN</name>